<reference evidence="3 4" key="1">
    <citation type="submission" date="2023-08" db="EMBL/GenBank/DDBJ databases">
        <title>A Necator americanus chromosomal reference genome.</title>
        <authorList>
            <person name="Ilik V."/>
            <person name="Petrzelkova K.J."/>
            <person name="Pardy F."/>
            <person name="Fuh T."/>
            <person name="Niatou-Singa F.S."/>
            <person name="Gouil Q."/>
            <person name="Baker L."/>
            <person name="Ritchie M.E."/>
            <person name="Jex A.R."/>
            <person name="Gazzola D."/>
            <person name="Li H."/>
            <person name="Toshio Fujiwara R."/>
            <person name="Zhan B."/>
            <person name="Aroian R.V."/>
            <person name="Pafco B."/>
            <person name="Schwarz E.M."/>
        </authorList>
    </citation>
    <scope>NUCLEOTIDE SEQUENCE [LARGE SCALE GENOMIC DNA]</scope>
    <source>
        <strain evidence="3 4">Aroian</strain>
        <tissue evidence="3">Whole animal</tissue>
    </source>
</reference>
<feature type="signal peptide" evidence="1">
    <location>
        <begin position="1"/>
        <end position="16"/>
    </location>
</feature>
<dbReference type="Pfam" id="PF01030">
    <property type="entry name" value="Recep_L_domain"/>
    <property type="match status" value="1"/>
</dbReference>
<dbReference type="EMBL" id="JAVFWL010000004">
    <property type="protein sequence ID" value="KAK6752133.1"/>
    <property type="molecule type" value="Genomic_DNA"/>
</dbReference>
<dbReference type="Proteomes" id="UP001303046">
    <property type="component" value="Unassembled WGS sequence"/>
</dbReference>
<dbReference type="SUPFAM" id="SSF52058">
    <property type="entry name" value="L domain-like"/>
    <property type="match status" value="2"/>
</dbReference>
<dbReference type="Gene3D" id="3.80.10.10">
    <property type="entry name" value="Ribonuclease Inhibitor"/>
    <property type="match status" value="1"/>
</dbReference>
<gene>
    <name evidence="3" type="primary">Necator_chrIV.g16808</name>
    <name evidence="3" type="ORF">RB195_003510</name>
</gene>
<feature type="domain" description="Receptor L-domain" evidence="2">
    <location>
        <begin position="162"/>
        <end position="259"/>
    </location>
</feature>
<evidence type="ECO:0000313" key="3">
    <source>
        <dbReference type="EMBL" id="KAK6752133.1"/>
    </source>
</evidence>
<organism evidence="3 4">
    <name type="scientific">Necator americanus</name>
    <name type="common">Human hookworm</name>
    <dbReference type="NCBI Taxonomy" id="51031"/>
    <lineage>
        <taxon>Eukaryota</taxon>
        <taxon>Metazoa</taxon>
        <taxon>Ecdysozoa</taxon>
        <taxon>Nematoda</taxon>
        <taxon>Chromadorea</taxon>
        <taxon>Rhabditida</taxon>
        <taxon>Rhabditina</taxon>
        <taxon>Rhabditomorpha</taxon>
        <taxon>Strongyloidea</taxon>
        <taxon>Ancylostomatidae</taxon>
        <taxon>Bunostominae</taxon>
        <taxon>Necator</taxon>
    </lineage>
</organism>
<dbReference type="InterPro" id="IPR036941">
    <property type="entry name" value="Rcpt_L-dom_sf"/>
</dbReference>
<evidence type="ECO:0000256" key="1">
    <source>
        <dbReference type="SAM" id="SignalP"/>
    </source>
</evidence>
<comment type="caution">
    <text evidence="3">The sequence shown here is derived from an EMBL/GenBank/DDBJ whole genome shotgun (WGS) entry which is preliminary data.</text>
</comment>
<dbReference type="InterPro" id="IPR000494">
    <property type="entry name" value="Rcpt_L-dom"/>
</dbReference>
<dbReference type="Gene3D" id="3.80.20.20">
    <property type="entry name" value="Receptor L-domain"/>
    <property type="match status" value="1"/>
</dbReference>
<name>A0ABR1DPG6_NECAM</name>
<dbReference type="InterPro" id="IPR032675">
    <property type="entry name" value="LRR_dom_sf"/>
</dbReference>
<feature type="chain" id="PRO_5046380733" description="Receptor L-domain domain-containing protein" evidence="1">
    <location>
        <begin position="17"/>
        <end position="302"/>
    </location>
</feature>
<evidence type="ECO:0000259" key="2">
    <source>
        <dbReference type="Pfam" id="PF01030"/>
    </source>
</evidence>
<sequence>MWLILLICCPLMSFTARPRLNLCDIRTHEQFERMSNCTHLRLSVDDDRIMQHPNLFEKLRTVTTILKLKLFNTSLTQITDAQLVELPKDSSLDIFDNPLLEKLPNFTIVDGRRVKLFILNNHRLDTSQLLEECKKKRCDPGTFRTIQMPFTCSYRQPLPYDCRFIFDNIDLKETDNRSLDQIEVVYGTLTLRGSNLTSFPRLKNLRQLGQNSGMPMLVIENNPKLTDLTALFELNMKVDDMRTAIAISGNPKLCIGKKQAKEPFVIKYLTTVDSCKTSTRLGAHLIKLVMIHLFMMFSMEIV</sequence>
<keyword evidence="4" id="KW-1185">Reference proteome</keyword>
<dbReference type="PANTHER" id="PTHR21662">
    <property type="entry name" value="RECEPTOR PROTEIN-TYROSINE KINASE"/>
    <property type="match status" value="1"/>
</dbReference>
<keyword evidence="1" id="KW-0732">Signal</keyword>
<dbReference type="PANTHER" id="PTHR21662:SF59">
    <property type="entry name" value="RECEPTOR PROTEIN-TYROSINE KINASE"/>
    <property type="match status" value="1"/>
</dbReference>
<evidence type="ECO:0000313" key="4">
    <source>
        <dbReference type="Proteomes" id="UP001303046"/>
    </source>
</evidence>
<proteinExistence type="predicted"/>
<protein>
    <recommendedName>
        <fullName evidence="2">Receptor L-domain domain-containing protein</fullName>
    </recommendedName>
</protein>
<dbReference type="InterPro" id="IPR053079">
    <property type="entry name" value="SPS2_domain"/>
</dbReference>
<accession>A0ABR1DPG6</accession>